<dbReference type="Proteomes" id="UP000324222">
    <property type="component" value="Unassembled WGS sequence"/>
</dbReference>
<gene>
    <name evidence="2" type="ORF">E2C01_091950</name>
</gene>
<organism evidence="2 3">
    <name type="scientific">Portunus trituberculatus</name>
    <name type="common">Swimming crab</name>
    <name type="synonym">Neptunus trituberculatus</name>
    <dbReference type="NCBI Taxonomy" id="210409"/>
    <lineage>
        <taxon>Eukaryota</taxon>
        <taxon>Metazoa</taxon>
        <taxon>Ecdysozoa</taxon>
        <taxon>Arthropoda</taxon>
        <taxon>Crustacea</taxon>
        <taxon>Multicrustacea</taxon>
        <taxon>Malacostraca</taxon>
        <taxon>Eumalacostraca</taxon>
        <taxon>Eucarida</taxon>
        <taxon>Decapoda</taxon>
        <taxon>Pleocyemata</taxon>
        <taxon>Brachyura</taxon>
        <taxon>Eubrachyura</taxon>
        <taxon>Portunoidea</taxon>
        <taxon>Portunidae</taxon>
        <taxon>Portuninae</taxon>
        <taxon>Portunus</taxon>
    </lineage>
</organism>
<comment type="caution">
    <text evidence="2">The sequence shown here is derived from an EMBL/GenBank/DDBJ whole genome shotgun (WGS) entry which is preliminary data.</text>
</comment>
<feature type="compositionally biased region" description="Basic and acidic residues" evidence="1">
    <location>
        <begin position="14"/>
        <end position="26"/>
    </location>
</feature>
<proteinExistence type="predicted"/>
<feature type="region of interest" description="Disordered" evidence="1">
    <location>
        <begin position="1"/>
        <end position="26"/>
    </location>
</feature>
<name>A0A5B7JU82_PORTR</name>
<evidence type="ECO:0000313" key="2">
    <source>
        <dbReference type="EMBL" id="MPC96677.1"/>
    </source>
</evidence>
<evidence type="ECO:0000256" key="1">
    <source>
        <dbReference type="SAM" id="MobiDB-lite"/>
    </source>
</evidence>
<dbReference type="AlphaFoldDB" id="A0A5B7JU82"/>
<accession>A0A5B7JU82</accession>
<evidence type="ECO:0000313" key="3">
    <source>
        <dbReference type="Proteomes" id="UP000324222"/>
    </source>
</evidence>
<keyword evidence="3" id="KW-1185">Reference proteome</keyword>
<protein>
    <submittedName>
        <fullName evidence="2">Uncharacterized protein</fullName>
    </submittedName>
</protein>
<sequence>MFPFFLDTEYPQDTTDKADRANSEREAKEIRSITRSLCPFPGGCVAIKRVTQATRDEWRRVQVGVRGDARRSQRDGALR</sequence>
<dbReference type="EMBL" id="VSRR010106919">
    <property type="protein sequence ID" value="MPC96677.1"/>
    <property type="molecule type" value="Genomic_DNA"/>
</dbReference>
<reference evidence="2 3" key="1">
    <citation type="submission" date="2019-05" db="EMBL/GenBank/DDBJ databases">
        <title>Another draft genome of Portunus trituberculatus and its Hox gene families provides insights of decapod evolution.</title>
        <authorList>
            <person name="Jeong J.-H."/>
            <person name="Song I."/>
            <person name="Kim S."/>
            <person name="Choi T."/>
            <person name="Kim D."/>
            <person name="Ryu S."/>
            <person name="Kim W."/>
        </authorList>
    </citation>
    <scope>NUCLEOTIDE SEQUENCE [LARGE SCALE GENOMIC DNA]</scope>
    <source>
        <tissue evidence="2">Muscle</tissue>
    </source>
</reference>